<dbReference type="InterPro" id="IPR050177">
    <property type="entry name" value="Lipid_A_modif_metabolic_enz"/>
</dbReference>
<dbReference type="Pfam" id="PF01073">
    <property type="entry name" value="3Beta_HSD"/>
    <property type="match status" value="1"/>
</dbReference>
<dbReference type="PANTHER" id="PTHR43245:SF51">
    <property type="entry name" value="SHORT CHAIN DEHYDROGENASE_REDUCTASE FAMILY 42E, MEMBER 2"/>
    <property type="match status" value="1"/>
</dbReference>
<feature type="transmembrane region" description="Helical" evidence="3">
    <location>
        <begin position="188"/>
        <end position="208"/>
    </location>
</feature>
<dbReference type="Proteomes" id="UP001558613">
    <property type="component" value="Unassembled WGS sequence"/>
</dbReference>
<dbReference type="PANTHER" id="PTHR43245">
    <property type="entry name" value="BIFUNCTIONAL POLYMYXIN RESISTANCE PROTEIN ARNA"/>
    <property type="match status" value="1"/>
</dbReference>
<gene>
    <name evidence="5" type="ORF">QQF64_024213</name>
</gene>
<name>A0ABR3NLT4_9TELE</name>
<organism evidence="5 6">
    <name type="scientific">Cirrhinus molitorella</name>
    <name type="common">mud carp</name>
    <dbReference type="NCBI Taxonomy" id="172907"/>
    <lineage>
        <taxon>Eukaryota</taxon>
        <taxon>Metazoa</taxon>
        <taxon>Chordata</taxon>
        <taxon>Craniata</taxon>
        <taxon>Vertebrata</taxon>
        <taxon>Euteleostomi</taxon>
        <taxon>Actinopterygii</taxon>
        <taxon>Neopterygii</taxon>
        <taxon>Teleostei</taxon>
        <taxon>Ostariophysi</taxon>
        <taxon>Cypriniformes</taxon>
        <taxon>Cyprinidae</taxon>
        <taxon>Labeoninae</taxon>
        <taxon>Labeonini</taxon>
        <taxon>Cirrhinus</taxon>
    </lineage>
</organism>
<dbReference type="SUPFAM" id="SSF51735">
    <property type="entry name" value="NAD(P)-binding Rossmann-fold domains"/>
    <property type="match status" value="1"/>
</dbReference>
<dbReference type="InterPro" id="IPR002225">
    <property type="entry name" value="3Beta_OHSteriod_DH/Estase"/>
</dbReference>
<dbReference type="InterPro" id="IPR036291">
    <property type="entry name" value="NAD(P)-bd_dom_sf"/>
</dbReference>
<reference evidence="5 6" key="1">
    <citation type="submission" date="2023-09" db="EMBL/GenBank/DDBJ databases">
        <authorList>
            <person name="Wang M."/>
        </authorList>
    </citation>
    <scope>NUCLEOTIDE SEQUENCE [LARGE SCALE GENOMIC DNA]</scope>
    <source>
        <strain evidence="5">GT-2023</strain>
        <tissue evidence="5">Liver</tissue>
    </source>
</reference>
<keyword evidence="6" id="KW-1185">Reference proteome</keyword>
<dbReference type="EMBL" id="JAYMGO010000003">
    <property type="protein sequence ID" value="KAL1277540.1"/>
    <property type="molecule type" value="Genomic_DNA"/>
</dbReference>
<comment type="caution">
    <text evidence="5">The sequence shown here is derived from an EMBL/GenBank/DDBJ whole genome shotgun (WGS) entry which is preliminary data.</text>
</comment>
<proteinExistence type="inferred from homology"/>
<dbReference type="Gene3D" id="3.40.50.720">
    <property type="entry name" value="NAD(P)-binding Rossmann-like Domain"/>
    <property type="match status" value="1"/>
</dbReference>
<sequence length="213" mass="24076">GGLLHTCVLRPSGIYGPEERRHLHRVMVNVERRLFSFRFGDPNAKMNWIHVDNLVMAHVLAAEALTAEKAFVASGQVYFINDGESVNVFEWLTPLFERLGYGRPLIHLPVSLVYSAAILMERLHVALSPIMEIPLLLTRNEVRNIAVSHTFKIEKAQRELGFSPKKYSLTDSVDQYLRSRPPRSAASFPNTLCLFLLLLLGFIALMMCSAGRE</sequence>
<feature type="domain" description="3-beta hydroxysteroid dehydrogenase/isomerase" evidence="4">
    <location>
        <begin position="2"/>
        <end position="109"/>
    </location>
</feature>
<keyword evidence="3" id="KW-0472">Membrane</keyword>
<protein>
    <recommendedName>
        <fullName evidence="4">3-beta hydroxysteroid dehydrogenase/isomerase domain-containing protein</fullName>
    </recommendedName>
</protein>
<evidence type="ECO:0000256" key="3">
    <source>
        <dbReference type="SAM" id="Phobius"/>
    </source>
</evidence>
<keyword evidence="2" id="KW-0560">Oxidoreductase</keyword>
<comment type="similarity">
    <text evidence="1">Belongs to the 3-beta-HSD family.</text>
</comment>
<evidence type="ECO:0000259" key="4">
    <source>
        <dbReference type="Pfam" id="PF01073"/>
    </source>
</evidence>
<evidence type="ECO:0000313" key="5">
    <source>
        <dbReference type="EMBL" id="KAL1277540.1"/>
    </source>
</evidence>
<accession>A0ABR3NLT4</accession>
<feature type="non-terminal residue" evidence="5">
    <location>
        <position position="1"/>
    </location>
</feature>
<keyword evidence="3" id="KW-0812">Transmembrane</keyword>
<evidence type="ECO:0000313" key="6">
    <source>
        <dbReference type="Proteomes" id="UP001558613"/>
    </source>
</evidence>
<keyword evidence="3" id="KW-1133">Transmembrane helix</keyword>
<evidence type="ECO:0000256" key="1">
    <source>
        <dbReference type="ARBA" id="ARBA00009219"/>
    </source>
</evidence>
<evidence type="ECO:0000256" key="2">
    <source>
        <dbReference type="ARBA" id="ARBA00023002"/>
    </source>
</evidence>